<keyword evidence="2" id="KW-1185">Reference proteome</keyword>
<dbReference type="Gene3D" id="3.30.559.10">
    <property type="entry name" value="Chloramphenicol acetyltransferase-like domain"/>
    <property type="match status" value="1"/>
</dbReference>
<reference evidence="1 2" key="1">
    <citation type="journal article" date="2019" name="Sci. Rep.">
        <title>A high-quality genome of Eragrostis curvula grass provides insights into Poaceae evolution and supports new strategies to enhance forage quality.</title>
        <authorList>
            <person name="Carballo J."/>
            <person name="Santos B.A.C.M."/>
            <person name="Zappacosta D."/>
            <person name="Garbus I."/>
            <person name="Selva J.P."/>
            <person name="Gallo C.A."/>
            <person name="Diaz A."/>
            <person name="Albertini E."/>
            <person name="Caccamo M."/>
            <person name="Echenique V."/>
        </authorList>
    </citation>
    <scope>NUCLEOTIDE SEQUENCE [LARGE SCALE GENOMIC DNA]</scope>
    <source>
        <strain evidence="2">cv. Victoria</strain>
        <tissue evidence="1">Leaf</tissue>
    </source>
</reference>
<protein>
    <submittedName>
        <fullName evidence="1">Uncharacterized protein</fullName>
    </submittedName>
</protein>
<organism evidence="1 2">
    <name type="scientific">Eragrostis curvula</name>
    <name type="common">weeping love grass</name>
    <dbReference type="NCBI Taxonomy" id="38414"/>
    <lineage>
        <taxon>Eukaryota</taxon>
        <taxon>Viridiplantae</taxon>
        <taxon>Streptophyta</taxon>
        <taxon>Embryophyta</taxon>
        <taxon>Tracheophyta</taxon>
        <taxon>Spermatophyta</taxon>
        <taxon>Magnoliopsida</taxon>
        <taxon>Liliopsida</taxon>
        <taxon>Poales</taxon>
        <taxon>Poaceae</taxon>
        <taxon>PACMAD clade</taxon>
        <taxon>Chloridoideae</taxon>
        <taxon>Eragrostideae</taxon>
        <taxon>Eragrostidinae</taxon>
        <taxon>Eragrostis</taxon>
    </lineage>
</organism>
<evidence type="ECO:0000313" key="2">
    <source>
        <dbReference type="Proteomes" id="UP000324897"/>
    </source>
</evidence>
<evidence type="ECO:0000313" key="1">
    <source>
        <dbReference type="EMBL" id="TVU08151.1"/>
    </source>
</evidence>
<dbReference type="AlphaFoldDB" id="A0A5J9TC35"/>
<dbReference type="InterPro" id="IPR023213">
    <property type="entry name" value="CAT-like_dom_sf"/>
</dbReference>
<accession>A0A5J9TC35</accession>
<proteinExistence type="predicted"/>
<dbReference type="Gramene" id="TVU08151">
    <property type="protein sequence ID" value="TVU08151"/>
    <property type="gene ID" value="EJB05_41540"/>
</dbReference>
<dbReference type="Proteomes" id="UP000324897">
    <property type="component" value="Chromosome 3"/>
</dbReference>
<name>A0A5J9TC35_9POAL</name>
<feature type="non-terminal residue" evidence="1">
    <location>
        <position position="1"/>
    </location>
</feature>
<comment type="caution">
    <text evidence="1">The sequence shown here is derived from an EMBL/GenBank/DDBJ whole genome shotgun (WGS) entry which is preliminary data.</text>
</comment>
<gene>
    <name evidence="1" type="ORF">EJB05_41540</name>
</gene>
<dbReference type="EMBL" id="RWGY01000039">
    <property type="protein sequence ID" value="TVU08151.1"/>
    <property type="molecule type" value="Genomic_DNA"/>
</dbReference>
<dbReference type="OrthoDB" id="725044at2759"/>
<dbReference type="GO" id="GO:0016747">
    <property type="term" value="F:acyltransferase activity, transferring groups other than amino-acyl groups"/>
    <property type="evidence" value="ECO:0007669"/>
    <property type="project" value="UniProtKB-ARBA"/>
</dbReference>
<sequence>MHVFGVGLDESQVRDLDFGWGKPVYGGPAEASGTPMLPWITSFILPAKNARGEDGIAVPMYLPAPAMEKAEPTLITSWLLRSFRSRSSPHPTSPTPAGSLASLPASLAALHRHASHQATLDFHFSYPPEHFVVDSPEPFLFRNETASTSIRNFLVKVGVMARNGKIFKLHASLLLARQALQSGIAAPAQHCASPSL</sequence>